<dbReference type="PANTHER" id="PTHR24373">
    <property type="entry name" value="SLIT RELATED LEUCINE-RICH REPEAT NEURONAL PROTEIN"/>
    <property type="match status" value="1"/>
</dbReference>
<dbReference type="EMBL" id="OU895880">
    <property type="protein sequence ID" value="CAH1734453.1"/>
    <property type="molecule type" value="Genomic_DNA"/>
</dbReference>
<evidence type="ECO:0000256" key="1">
    <source>
        <dbReference type="ARBA" id="ARBA00022614"/>
    </source>
</evidence>
<accession>A0A9P0NNH6</accession>
<keyword evidence="6" id="KW-1185">Reference proteome</keyword>
<dbReference type="PRINTS" id="PR00019">
    <property type="entry name" value="LEURICHRPT"/>
</dbReference>
<dbReference type="InterPro" id="IPR032675">
    <property type="entry name" value="LRR_dom_sf"/>
</dbReference>
<evidence type="ECO:0000256" key="3">
    <source>
        <dbReference type="ARBA" id="ARBA00022737"/>
    </source>
</evidence>
<dbReference type="Pfam" id="PF13855">
    <property type="entry name" value="LRR_8"/>
    <property type="match status" value="1"/>
</dbReference>
<organism evidence="5 6">
    <name type="scientific">Chironomus riparius</name>
    <dbReference type="NCBI Taxonomy" id="315576"/>
    <lineage>
        <taxon>Eukaryota</taxon>
        <taxon>Metazoa</taxon>
        <taxon>Ecdysozoa</taxon>
        <taxon>Arthropoda</taxon>
        <taxon>Hexapoda</taxon>
        <taxon>Insecta</taxon>
        <taxon>Pterygota</taxon>
        <taxon>Neoptera</taxon>
        <taxon>Endopterygota</taxon>
        <taxon>Diptera</taxon>
        <taxon>Nematocera</taxon>
        <taxon>Chironomoidea</taxon>
        <taxon>Chironomidae</taxon>
        <taxon>Chironominae</taxon>
        <taxon>Chironomus</taxon>
    </lineage>
</organism>
<dbReference type="OrthoDB" id="7780472at2759"/>
<dbReference type="SUPFAM" id="SSF52058">
    <property type="entry name" value="L domain-like"/>
    <property type="match status" value="1"/>
</dbReference>
<dbReference type="AlphaFoldDB" id="A0A9P0NNH6"/>
<dbReference type="Gene3D" id="3.80.10.10">
    <property type="entry name" value="Ribonuclease Inhibitor"/>
    <property type="match status" value="1"/>
</dbReference>
<gene>
    <name evidence="5" type="ORF">CHIRRI_LOCUS13759</name>
</gene>
<keyword evidence="2 4" id="KW-0732">Signal</keyword>
<dbReference type="InterPro" id="IPR003591">
    <property type="entry name" value="Leu-rich_rpt_typical-subtyp"/>
</dbReference>
<feature type="signal peptide" evidence="4">
    <location>
        <begin position="1"/>
        <end position="24"/>
    </location>
</feature>
<reference evidence="5" key="2">
    <citation type="submission" date="2022-10" db="EMBL/GenBank/DDBJ databases">
        <authorList>
            <consortium name="ENA_rothamsted_submissions"/>
            <consortium name="culmorum"/>
            <person name="King R."/>
        </authorList>
    </citation>
    <scope>NUCLEOTIDE SEQUENCE</scope>
</reference>
<protein>
    <submittedName>
        <fullName evidence="5">Uncharacterized protein</fullName>
    </submittedName>
</protein>
<feature type="chain" id="PRO_5040229324" evidence="4">
    <location>
        <begin position="25"/>
        <end position="287"/>
    </location>
</feature>
<proteinExistence type="predicted"/>
<sequence length="287" mass="32768">MNLNPKFIFLFFVIGVWTLQSIDGYKCDFKAFYGITYYCNIVPDSSESVENHLKHKTDDDVKLLSFDADLHNTSHVTQSESSPFCQRFKNADEFKTSETLFSVNSKLTHLWLLANKLTTLPENIFASQTALVTLSLNSNPFTSLPSNIFDPLESLNELSLREINIKFNPIWFKNLKSLFSLDLSRNQLTDLPKNSFSALESLEHLDLSFNQLTVIHSDSFGHLKSLKTILLEENNVNAIDEQLIDDTALNHLDMDSNKCISDVIQERGELKGKLAQCFSNYQPRQEN</sequence>
<dbReference type="SMART" id="SM00369">
    <property type="entry name" value="LRR_TYP"/>
    <property type="match status" value="5"/>
</dbReference>
<dbReference type="Proteomes" id="UP001153620">
    <property type="component" value="Chromosome 4"/>
</dbReference>
<dbReference type="PANTHER" id="PTHR24373:SF392">
    <property type="entry name" value="NEPHROCAN"/>
    <property type="match status" value="1"/>
</dbReference>
<reference evidence="5" key="1">
    <citation type="submission" date="2022-01" db="EMBL/GenBank/DDBJ databases">
        <authorList>
            <person name="King R."/>
        </authorList>
    </citation>
    <scope>NUCLEOTIDE SEQUENCE</scope>
</reference>
<keyword evidence="1" id="KW-0433">Leucine-rich repeat</keyword>
<evidence type="ECO:0000313" key="5">
    <source>
        <dbReference type="EMBL" id="CAH1734453.1"/>
    </source>
</evidence>
<evidence type="ECO:0000256" key="2">
    <source>
        <dbReference type="ARBA" id="ARBA00022729"/>
    </source>
</evidence>
<dbReference type="InterPro" id="IPR001611">
    <property type="entry name" value="Leu-rich_rpt"/>
</dbReference>
<name>A0A9P0NNH6_9DIPT</name>
<evidence type="ECO:0000256" key="4">
    <source>
        <dbReference type="SAM" id="SignalP"/>
    </source>
</evidence>
<dbReference type="PROSITE" id="PS51450">
    <property type="entry name" value="LRR"/>
    <property type="match status" value="2"/>
</dbReference>
<keyword evidence="3" id="KW-0677">Repeat</keyword>
<evidence type="ECO:0000313" key="6">
    <source>
        <dbReference type="Proteomes" id="UP001153620"/>
    </source>
</evidence>
<dbReference type="InterPro" id="IPR050328">
    <property type="entry name" value="Dev_Immune_Receptor"/>
</dbReference>